<evidence type="ECO:0000313" key="10">
    <source>
        <dbReference type="Proteomes" id="UP000554482"/>
    </source>
</evidence>
<dbReference type="EMBL" id="JABWDY010029098">
    <property type="protein sequence ID" value="KAF5186565.1"/>
    <property type="molecule type" value="Genomic_DNA"/>
</dbReference>
<keyword evidence="5 7" id="KW-1133">Transmembrane helix</keyword>
<evidence type="ECO:0000256" key="7">
    <source>
        <dbReference type="RuleBase" id="RU363107"/>
    </source>
</evidence>
<evidence type="ECO:0000256" key="4">
    <source>
        <dbReference type="ARBA" id="ARBA00022692"/>
    </source>
</evidence>
<feature type="transmembrane region" description="Helical" evidence="7">
    <location>
        <begin position="105"/>
        <end position="121"/>
    </location>
</feature>
<feature type="transmembrane region" description="Helical" evidence="7">
    <location>
        <begin position="159"/>
        <end position="176"/>
    </location>
</feature>
<dbReference type="Pfam" id="PF03208">
    <property type="entry name" value="PRA1"/>
    <property type="match status" value="1"/>
</dbReference>
<keyword evidence="6 7" id="KW-0472">Membrane</keyword>
<gene>
    <name evidence="9" type="ORF">FRX31_023852</name>
</gene>
<organism evidence="9 10">
    <name type="scientific">Thalictrum thalictroides</name>
    <name type="common">Rue-anemone</name>
    <name type="synonym">Anemone thalictroides</name>
    <dbReference type="NCBI Taxonomy" id="46969"/>
    <lineage>
        <taxon>Eukaryota</taxon>
        <taxon>Viridiplantae</taxon>
        <taxon>Streptophyta</taxon>
        <taxon>Embryophyta</taxon>
        <taxon>Tracheophyta</taxon>
        <taxon>Spermatophyta</taxon>
        <taxon>Magnoliopsida</taxon>
        <taxon>Ranunculales</taxon>
        <taxon>Ranunculaceae</taxon>
        <taxon>Thalictroideae</taxon>
        <taxon>Thalictrum</taxon>
    </lineage>
</organism>
<dbReference type="GO" id="GO:0005794">
    <property type="term" value="C:Golgi apparatus"/>
    <property type="evidence" value="ECO:0007669"/>
    <property type="project" value="TreeGrafter"/>
</dbReference>
<evidence type="ECO:0000256" key="6">
    <source>
        <dbReference type="ARBA" id="ARBA00023136"/>
    </source>
</evidence>
<accession>A0A7J6VQS1</accession>
<proteinExistence type="inferred from homology"/>
<comment type="similarity">
    <text evidence="3 7">Belongs to the PRA1 family.</text>
</comment>
<comment type="subcellular location">
    <subcellularLocation>
        <location evidence="2 7">Membrane</location>
        <topology evidence="2 7">Multi-pass membrane protein</topology>
    </subcellularLocation>
</comment>
<comment type="caution">
    <text evidence="9">The sequence shown here is derived from an EMBL/GenBank/DDBJ whole genome shotgun (WGS) entry which is preliminary data.</text>
</comment>
<evidence type="ECO:0000313" key="9">
    <source>
        <dbReference type="EMBL" id="KAF5186565.1"/>
    </source>
</evidence>
<dbReference type="GO" id="GO:0016192">
    <property type="term" value="P:vesicle-mediated transport"/>
    <property type="evidence" value="ECO:0007669"/>
    <property type="project" value="TreeGrafter"/>
</dbReference>
<protein>
    <recommendedName>
        <fullName evidence="7">PRA1 family protein</fullName>
    </recommendedName>
</protein>
<evidence type="ECO:0000256" key="5">
    <source>
        <dbReference type="ARBA" id="ARBA00022989"/>
    </source>
</evidence>
<dbReference type="PANTHER" id="PTHR19317">
    <property type="entry name" value="PRENYLATED RAB ACCEPTOR 1-RELATED"/>
    <property type="match status" value="1"/>
</dbReference>
<feature type="region of interest" description="Disordered" evidence="8">
    <location>
        <begin position="1"/>
        <end position="32"/>
    </location>
</feature>
<keyword evidence="10" id="KW-1185">Reference proteome</keyword>
<evidence type="ECO:0000256" key="2">
    <source>
        <dbReference type="ARBA" id="ARBA00004141"/>
    </source>
</evidence>
<feature type="transmembrane region" description="Helical" evidence="7">
    <location>
        <begin position="133"/>
        <end position="153"/>
    </location>
</feature>
<reference evidence="9 10" key="1">
    <citation type="submission" date="2020-06" db="EMBL/GenBank/DDBJ databases">
        <title>Transcriptomic and genomic resources for Thalictrum thalictroides and T. hernandezii: Facilitating candidate gene discovery in an emerging model plant lineage.</title>
        <authorList>
            <person name="Arias T."/>
            <person name="Riano-Pachon D.M."/>
            <person name="Di Stilio V.S."/>
        </authorList>
    </citation>
    <scope>NUCLEOTIDE SEQUENCE [LARGE SCALE GENOMIC DNA]</scope>
    <source>
        <strain evidence="10">cv. WT478/WT964</strain>
        <tissue evidence="9">Leaves</tissue>
    </source>
</reference>
<feature type="transmembrane region" description="Helical" evidence="7">
    <location>
        <begin position="80"/>
        <end position="99"/>
    </location>
</feature>
<dbReference type="OrthoDB" id="63113at2759"/>
<dbReference type="AlphaFoldDB" id="A0A7J6VQS1"/>
<dbReference type="GO" id="GO:0016020">
    <property type="term" value="C:membrane"/>
    <property type="evidence" value="ECO:0007669"/>
    <property type="project" value="UniProtKB-SubCell"/>
</dbReference>
<dbReference type="InterPro" id="IPR004895">
    <property type="entry name" value="Prenylated_rab_accept_PRA1"/>
</dbReference>
<feature type="compositionally biased region" description="Low complexity" evidence="8">
    <location>
        <begin position="15"/>
        <end position="32"/>
    </location>
</feature>
<dbReference type="GO" id="GO:0005783">
    <property type="term" value="C:endoplasmic reticulum"/>
    <property type="evidence" value="ECO:0007669"/>
    <property type="project" value="TreeGrafter"/>
</dbReference>
<dbReference type="PANTHER" id="PTHR19317:SF84">
    <property type="entry name" value="PRA1 FAMILY PROTEIN"/>
    <property type="match status" value="1"/>
</dbReference>
<evidence type="ECO:0000256" key="3">
    <source>
        <dbReference type="ARBA" id="ARBA00006483"/>
    </source>
</evidence>
<dbReference type="Proteomes" id="UP000554482">
    <property type="component" value="Unassembled WGS sequence"/>
</dbReference>
<comment type="function">
    <text evidence="1 7">May be involved in both secretory and endocytic intracellular trafficking in the endosomal/prevacuolar compartments.</text>
</comment>
<keyword evidence="4 7" id="KW-0812">Transmembrane</keyword>
<feature type="compositionally biased region" description="Basic residues" evidence="8">
    <location>
        <begin position="1"/>
        <end position="10"/>
    </location>
</feature>
<evidence type="ECO:0000256" key="8">
    <source>
        <dbReference type="SAM" id="MobiDB-lite"/>
    </source>
</evidence>
<name>A0A7J6VQS1_THATH</name>
<sequence>MSKTTSHHHQSGYGTLPLPTSNSSSPPSTSSNLEFISRAKERGRSIIATRKPWRELTDPIPFSRPYNLNEAFVRLKRNLGYFRVNYAIIVLLILFLSILWHPISMIVFLIVFVGWFFLYFFRDQPVVLFGRMVDDRIVLVLLSVVTIVALVLTHVWLNVLVSGLIGLVIVGLHGVFRVTDDLFLDEQEVAEGGLLSVVGGTGYNSV</sequence>
<keyword evidence="7" id="KW-0813">Transport</keyword>
<evidence type="ECO:0000256" key="1">
    <source>
        <dbReference type="ARBA" id="ARBA00002501"/>
    </source>
</evidence>